<dbReference type="EMBL" id="NPIC01000003">
    <property type="protein sequence ID" value="RDL36948.1"/>
    <property type="molecule type" value="Genomic_DNA"/>
</dbReference>
<proteinExistence type="predicted"/>
<organism evidence="3 4">
    <name type="scientific">Venustampulla echinocandica</name>
    <dbReference type="NCBI Taxonomy" id="2656787"/>
    <lineage>
        <taxon>Eukaryota</taxon>
        <taxon>Fungi</taxon>
        <taxon>Dikarya</taxon>
        <taxon>Ascomycota</taxon>
        <taxon>Pezizomycotina</taxon>
        <taxon>Leotiomycetes</taxon>
        <taxon>Helotiales</taxon>
        <taxon>Pleuroascaceae</taxon>
        <taxon>Venustampulla</taxon>
    </lineage>
</organism>
<dbReference type="RefSeq" id="XP_031869604.1">
    <property type="nucleotide sequence ID" value="XM_032013004.1"/>
</dbReference>
<dbReference type="PANTHER" id="PTHR28187">
    <property type="entry name" value="PROTEIN RCR1-RELATED"/>
    <property type="match status" value="1"/>
</dbReference>
<keyword evidence="4" id="KW-1185">Reference proteome</keyword>
<feature type="region of interest" description="Disordered" evidence="1">
    <location>
        <begin position="107"/>
        <end position="195"/>
    </location>
</feature>
<dbReference type="Proteomes" id="UP000254866">
    <property type="component" value="Unassembled WGS sequence"/>
</dbReference>
<dbReference type="OrthoDB" id="3556830at2759"/>
<comment type="caution">
    <text evidence="3">The sequence shown here is derived from an EMBL/GenBank/DDBJ whole genome shotgun (WGS) entry which is preliminary data.</text>
</comment>
<accession>A0A370TN61</accession>
<evidence type="ECO:0000256" key="2">
    <source>
        <dbReference type="SAM" id="Phobius"/>
    </source>
</evidence>
<evidence type="ECO:0000313" key="3">
    <source>
        <dbReference type="EMBL" id="RDL36948.1"/>
    </source>
</evidence>
<evidence type="ECO:0000313" key="4">
    <source>
        <dbReference type="Proteomes" id="UP000254866"/>
    </source>
</evidence>
<dbReference type="GO" id="GO:0016192">
    <property type="term" value="P:vesicle-mediated transport"/>
    <property type="evidence" value="ECO:0007669"/>
    <property type="project" value="TreeGrafter"/>
</dbReference>
<reference evidence="3 4" key="1">
    <citation type="journal article" date="2018" name="IMA Fungus">
        <title>IMA Genome-F 9: Draft genome sequence of Annulohypoxylon stygium, Aspergillus mulundensis, Berkeleyomyces basicola (syn. Thielaviopsis basicola), Ceratocystis smalleyi, two Cercospora beticola strains, Coleophoma cylindrospora, Fusarium fracticaudum, Phialophora cf. hyalina, and Morchella septimelata.</title>
        <authorList>
            <person name="Wingfield B.D."/>
            <person name="Bills G.F."/>
            <person name="Dong Y."/>
            <person name="Huang W."/>
            <person name="Nel W.J."/>
            <person name="Swalarsk-Parry B.S."/>
            <person name="Vaghefi N."/>
            <person name="Wilken P.M."/>
            <person name="An Z."/>
            <person name="de Beer Z.W."/>
            <person name="De Vos L."/>
            <person name="Chen L."/>
            <person name="Duong T.A."/>
            <person name="Gao Y."/>
            <person name="Hammerbacher A."/>
            <person name="Kikkert J.R."/>
            <person name="Li Y."/>
            <person name="Li H."/>
            <person name="Li K."/>
            <person name="Li Q."/>
            <person name="Liu X."/>
            <person name="Ma X."/>
            <person name="Naidoo K."/>
            <person name="Pethybridge S.J."/>
            <person name="Sun J."/>
            <person name="Steenkamp E.T."/>
            <person name="van der Nest M.A."/>
            <person name="van Wyk S."/>
            <person name="Wingfield M.J."/>
            <person name="Xiong C."/>
            <person name="Yue Q."/>
            <person name="Zhang X."/>
        </authorList>
    </citation>
    <scope>NUCLEOTIDE SEQUENCE [LARGE SCALE GENOMIC DNA]</scope>
    <source>
        <strain evidence="3 4">BP 5553</strain>
    </source>
</reference>
<dbReference type="GeneID" id="43597230"/>
<feature type="compositionally biased region" description="Low complexity" evidence="1">
    <location>
        <begin position="112"/>
        <end position="130"/>
    </location>
</feature>
<dbReference type="InterPro" id="IPR020999">
    <property type="entry name" value="Chitin_synth_reg_RCR"/>
</dbReference>
<feature type="transmembrane region" description="Helical" evidence="2">
    <location>
        <begin position="65"/>
        <end position="85"/>
    </location>
</feature>
<keyword evidence="2" id="KW-0472">Membrane</keyword>
<evidence type="ECO:0000256" key="1">
    <source>
        <dbReference type="SAM" id="MobiDB-lite"/>
    </source>
</evidence>
<sequence length="195" mass="21774">MDDVIQVISSTVNALIASWQSHDHTSTRLLAMAPTSATDLLTKRLYYDCDADGYCRSTWNTWGRWVALAVIIVVFFLLALTLSCYNSRRRRRRGMAPMYGTGWMGGKPPTDQQYGNTNNYYPNQPYYGGAPAPPYSPPIPNQTTGTTFDSNHGYYGNQGIELQPPQSSYQPQRGGDPVYEAPQGPPPRKEGDIIR</sequence>
<dbReference type="Pfam" id="PF12273">
    <property type="entry name" value="RCR"/>
    <property type="match status" value="1"/>
</dbReference>
<keyword evidence="2" id="KW-1133">Transmembrane helix</keyword>
<dbReference type="PANTHER" id="PTHR28187:SF1">
    <property type="entry name" value="PROTEIN RCR1-RELATED"/>
    <property type="match status" value="1"/>
</dbReference>
<dbReference type="AlphaFoldDB" id="A0A370TN61"/>
<feature type="compositionally biased region" description="Pro residues" evidence="1">
    <location>
        <begin position="131"/>
        <end position="140"/>
    </location>
</feature>
<gene>
    <name evidence="3" type="ORF">BP5553_04381</name>
</gene>
<protein>
    <submittedName>
        <fullName evidence="3">Uncharacterized protein</fullName>
    </submittedName>
</protein>
<keyword evidence="2" id="KW-0812">Transmembrane</keyword>
<name>A0A370TN61_9HELO</name>